<evidence type="ECO:0000259" key="1">
    <source>
        <dbReference type="PROSITE" id="PS50883"/>
    </source>
</evidence>
<dbReference type="Gene3D" id="3.30.70.270">
    <property type="match status" value="1"/>
</dbReference>
<dbReference type="GO" id="GO:0071111">
    <property type="term" value="F:cyclic-guanylate-specific phosphodiesterase activity"/>
    <property type="evidence" value="ECO:0007669"/>
    <property type="project" value="InterPro"/>
</dbReference>
<dbReference type="PANTHER" id="PTHR33121:SF23">
    <property type="entry name" value="CYCLIC DI-GMP PHOSPHODIESTERASE PDEB"/>
    <property type="match status" value="1"/>
</dbReference>
<evidence type="ECO:0000313" key="3">
    <source>
        <dbReference type="EMBL" id="KEZ78858.1"/>
    </source>
</evidence>
<dbReference type="eggNOG" id="COG5001">
    <property type="taxonomic scope" value="Bacteria"/>
</dbReference>
<dbReference type="InterPro" id="IPR001633">
    <property type="entry name" value="EAL_dom"/>
</dbReference>
<dbReference type="RefSeq" id="WP_037333328.1">
    <property type="nucleotide sequence ID" value="NZ_APNK01000002.1"/>
</dbReference>
<sequence length="684" mass="74269">MAIADASNEYRLSASNDSANANALIAVIGGDDKTSRRLAARLHTLAPPDWGSQTFAAFDDAVANTHPPVALLALVCSEGDRFDTATLIQRIEKAGNVPLVVVGPEMRLPPRGACIRAGVCQRIDTDEEADLIDARLLRALDVAIDRRRLAEFEQQGERARARLDGGMLVGATPDFARLIGAESSEAINGQALGSWLSKGDAARLAAAQTRLDDPQRPTGRGVILRRASAGATHPLSAHLYTGADRSQWLSLAPIEATSVPMLGASPTADARMALHRHLASISRWSDTGRLRGLVFVAIDGVPALQQQFGLASTDELLEEISLFLIDNLADSDRCFRFAVGEFVLSVERGAPAEIPAIAEALVRAIGDTEFGTHQRSVHVTASVSSIMLGADSASNDRRLQQLVDTGYRLRDTGGDAFRECEGDPLADAQAGSDAWRARLEQALASDRFRLAFQTVTSLAGDHRRYYDVLLRYVDDHDGMIMPGNFLPTAEQAGLMPEIDRWVARRAARVIAEQAARDVELALFVKLSAATLEDGATFTQWLAADETMATIDPQQIVFCVRETDARSHVAATRRLASELDRLGYRFALTHFGESSSHAAMLENLELSFVKLAPAFARQLAEQNSEDARLQRVVDFAREHRIPLIAEHIEDAASMARLWQAGVNYVQGHFIQEPDPAALQHGETIG</sequence>
<dbReference type="SMART" id="SM00267">
    <property type="entry name" value="GGDEF"/>
    <property type="match status" value="1"/>
</dbReference>
<dbReference type="SUPFAM" id="SSF141868">
    <property type="entry name" value="EAL domain-like"/>
    <property type="match status" value="1"/>
</dbReference>
<dbReference type="PROSITE" id="PS50887">
    <property type="entry name" value="GGDEF"/>
    <property type="match status" value="1"/>
</dbReference>
<evidence type="ECO:0000259" key="2">
    <source>
        <dbReference type="PROSITE" id="PS50887"/>
    </source>
</evidence>
<dbReference type="SUPFAM" id="SSF55073">
    <property type="entry name" value="Nucleotide cyclase"/>
    <property type="match status" value="1"/>
</dbReference>
<organism evidence="3 4">
    <name type="scientific">Salinisphaera hydrothermalis (strain C41B8)</name>
    <dbReference type="NCBI Taxonomy" id="1304275"/>
    <lineage>
        <taxon>Bacteria</taxon>
        <taxon>Pseudomonadati</taxon>
        <taxon>Pseudomonadota</taxon>
        <taxon>Gammaproteobacteria</taxon>
        <taxon>Salinisphaerales</taxon>
        <taxon>Salinisphaeraceae</taxon>
        <taxon>Salinisphaera</taxon>
    </lineage>
</organism>
<dbReference type="InterPro" id="IPR043128">
    <property type="entry name" value="Rev_trsase/Diguanyl_cyclase"/>
</dbReference>
<dbReference type="Proteomes" id="UP000028302">
    <property type="component" value="Unassembled WGS sequence"/>
</dbReference>
<proteinExistence type="predicted"/>
<dbReference type="Gene3D" id="3.20.20.450">
    <property type="entry name" value="EAL domain"/>
    <property type="match status" value="1"/>
</dbReference>
<dbReference type="Pfam" id="PF00563">
    <property type="entry name" value="EAL"/>
    <property type="match status" value="1"/>
</dbReference>
<keyword evidence="4" id="KW-1185">Reference proteome</keyword>
<dbReference type="Pfam" id="PF00990">
    <property type="entry name" value="GGDEF"/>
    <property type="match status" value="1"/>
</dbReference>
<dbReference type="SMART" id="SM00052">
    <property type="entry name" value="EAL"/>
    <property type="match status" value="1"/>
</dbReference>
<accession>A0A084IQ74</accession>
<evidence type="ECO:0000313" key="4">
    <source>
        <dbReference type="Proteomes" id="UP000028302"/>
    </source>
</evidence>
<dbReference type="PROSITE" id="PS50883">
    <property type="entry name" value="EAL"/>
    <property type="match status" value="1"/>
</dbReference>
<comment type="caution">
    <text evidence="3">The sequence shown here is derived from an EMBL/GenBank/DDBJ whole genome shotgun (WGS) entry which is preliminary data.</text>
</comment>
<gene>
    <name evidence="3" type="ORF">C41B8_01972</name>
</gene>
<feature type="domain" description="GGDEF" evidence="2">
    <location>
        <begin position="289"/>
        <end position="422"/>
    </location>
</feature>
<dbReference type="EMBL" id="APNK01000002">
    <property type="protein sequence ID" value="KEZ78858.1"/>
    <property type="molecule type" value="Genomic_DNA"/>
</dbReference>
<dbReference type="InterPro" id="IPR000160">
    <property type="entry name" value="GGDEF_dom"/>
</dbReference>
<dbReference type="OrthoDB" id="7052318at2"/>
<dbReference type="PANTHER" id="PTHR33121">
    <property type="entry name" value="CYCLIC DI-GMP PHOSPHODIESTERASE PDEF"/>
    <property type="match status" value="1"/>
</dbReference>
<dbReference type="InterPro" id="IPR050706">
    <property type="entry name" value="Cyclic-di-GMP_PDE-like"/>
</dbReference>
<dbReference type="AlphaFoldDB" id="A0A084IQ74"/>
<dbReference type="CDD" id="cd01948">
    <property type="entry name" value="EAL"/>
    <property type="match status" value="1"/>
</dbReference>
<feature type="domain" description="EAL" evidence="1">
    <location>
        <begin position="432"/>
        <end position="684"/>
    </location>
</feature>
<reference evidence="3 4" key="1">
    <citation type="submission" date="2013-03" db="EMBL/GenBank/DDBJ databases">
        <title>Salinisphaera hydrothermalis C41B8 Genome Sequencing.</title>
        <authorList>
            <person name="Li C."/>
            <person name="Lai Q."/>
            <person name="Shao Z."/>
        </authorList>
    </citation>
    <scope>NUCLEOTIDE SEQUENCE [LARGE SCALE GENOMIC DNA]</scope>
    <source>
        <strain evidence="3 4">C41B8</strain>
    </source>
</reference>
<dbReference type="InterPro" id="IPR029787">
    <property type="entry name" value="Nucleotide_cyclase"/>
</dbReference>
<dbReference type="InterPro" id="IPR035919">
    <property type="entry name" value="EAL_sf"/>
</dbReference>
<name>A0A084IQ74_SALHC</name>
<dbReference type="STRING" id="1304275.C41B8_01972"/>
<protein>
    <submittedName>
        <fullName evidence="3">Diguanylate cyclase</fullName>
    </submittedName>
</protein>